<dbReference type="OrthoDB" id="4333at2"/>
<dbReference type="InterPro" id="IPR036291">
    <property type="entry name" value="NAD(P)-bd_dom_sf"/>
</dbReference>
<dbReference type="SUPFAM" id="SSF48179">
    <property type="entry name" value="6-phosphogluconate dehydrogenase C-terminal domain-like"/>
    <property type="match status" value="1"/>
</dbReference>
<evidence type="ECO:0000259" key="2">
    <source>
        <dbReference type="Pfam" id="PF09130"/>
    </source>
</evidence>
<dbReference type="AlphaFoldDB" id="A0A161ZQL2"/>
<evidence type="ECO:0000313" key="3">
    <source>
        <dbReference type="EMBL" id="KZN95157.1"/>
    </source>
</evidence>
<keyword evidence="4" id="KW-1185">Reference proteome</keyword>
<name>A0A161ZQL2_9BACI</name>
<evidence type="ECO:0000259" key="1">
    <source>
        <dbReference type="Pfam" id="PF03807"/>
    </source>
</evidence>
<dbReference type="Proteomes" id="UP000076476">
    <property type="component" value="Unassembled WGS sequence"/>
</dbReference>
<dbReference type="Pfam" id="PF03807">
    <property type="entry name" value="F420_oxidored"/>
    <property type="match status" value="1"/>
</dbReference>
<dbReference type="Gene3D" id="3.40.50.720">
    <property type="entry name" value="NAD(P)-binding Rossmann-like Domain"/>
    <property type="match status" value="1"/>
</dbReference>
<organism evidence="3 4">
    <name type="scientific">Aeribacillus pallidus</name>
    <dbReference type="NCBI Taxonomy" id="33936"/>
    <lineage>
        <taxon>Bacteria</taxon>
        <taxon>Bacillati</taxon>
        <taxon>Bacillota</taxon>
        <taxon>Bacilli</taxon>
        <taxon>Bacillales</taxon>
        <taxon>Bacillaceae</taxon>
        <taxon>Aeribacillus</taxon>
    </lineage>
</organism>
<reference evidence="3 4" key="1">
    <citation type="submission" date="2016-04" db="EMBL/GenBank/DDBJ databases">
        <title>Draft genome sequence of Aeribacillus pallidus 8m3 from petroleum reservoir.</title>
        <authorList>
            <person name="Poltaraus A.B."/>
            <person name="Nazina T.N."/>
            <person name="Tourova T.P."/>
            <person name="Malakho S.M."/>
            <person name="Korshunova A.V."/>
            <person name="Sokolova D.S."/>
        </authorList>
    </citation>
    <scope>NUCLEOTIDE SEQUENCE [LARGE SCALE GENOMIC DNA]</scope>
    <source>
        <strain evidence="3 4">8m3</strain>
    </source>
</reference>
<dbReference type="Pfam" id="PF09130">
    <property type="entry name" value="DUF1932"/>
    <property type="match status" value="1"/>
</dbReference>
<dbReference type="InterPro" id="IPR028939">
    <property type="entry name" value="P5C_Rdtase_cat_N"/>
</dbReference>
<evidence type="ECO:0000313" key="4">
    <source>
        <dbReference type="Proteomes" id="UP000076476"/>
    </source>
</evidence>
<feature type="domain" description="Pyrroline-5-carboxylate reductase catalytic N-terminal" evidence="1">
    <location>
        <begin position="6"/>
        <end position="102"/>
    </location>
</feature>
<gene>
    <name evidence="3" type="ORF">AZI98_16175</name>
</gene>
<dbReference type="STRING" id="33936.AZI98_16175"/>
<dbReference type="InterPro" id="IPR013328">
    <property type="entry name" value="6PGD_dom2"/>
</dbReference>
<feature type="domain" description="Phosphogluconate dehydrogenase NAD-binding putative C-terminal" evidence="2">
    <location>
        <begin position="197"/>
        <end position="265"/>
    </location>
</feature>
<dbReference type="InterPro" id="IPR008927">
    <property type="entry name" value="6-PGluconate_DH-like_C_sf"/>
</dbReference>
<protein>
    <submittedName>
        <fullName evidence="3">Phosphogluconate dehydrogenase</fullName>
    </submittedName>
</protein>
<dbReference type="InterPro" id="IPR015814">
    <property type="entry name" value="Pgluconate_DH_NAD-bd_C"/>
</dbReference>
<accession>A0A161ZQL2</accession>
<comment type="caution">
    <text evidence="3">The sequence shown here is derived from an EMBL/GenBank/DDBJ whole genome shotgun (WGS) entry which is preliminary data.</text>
</comment>
<sequence>MAAPIVGFIGFGEAANLISEGLLQEGIKIIYAYDVNANHPTFGPAIRERMEKLHIPLASSLEELCEKTEYIFCATSAKAAEPIAKDIKSYLTPDHYYIDINAASPMVMEKVADYVAETRAKFVDAAVMDSVPLKKHKVPMYISGSGALNFQKIGTQFGMNLTFISEKAGSSSAIKMFRSIFMKGFSALLLETIQSSRKYGVEEIVMESLNQSVTGKPLGETANMLLTRTAIHAERRVAEMNEVIDTLGMLNVDATMSEAVKRKLQLLVDSGVREKLNNKAPSHYSQLIDLLDSSEH</sequence>
<dbReference type="SUPFAM" id="SSF51735">
    <property type="entry name" value="NAD(P)-binding Rossmann-fold domains"/>
    <property type="match status" value="1"/>
</dbReference>
<dbReference type="RefSeq" id="WP_063389285.1">
    <property type="nucleotide sequence ID" value="NZ_LWBR01000065.1"/>
</dbReference>
<proteinExistence type="predicted"/>
<dbReference type="EMBL" id="LWBR01000065">
    <property type="protein sequence ID" value="KZN95157.1"/>
    <property type="molecule type" value="Genomic_DNA"/>
</dbReference>
<dbReference type="Gene3D" id="1.10.1040.10">
    <property type="entry name" value="N-(1-d-carboxylethyl)-l-norvaline Dehydrogenase, domain 2"/>
    <property type="match status" value="1"/>
</dbReference>